<gene>
    <name evidence="2" type="ORF">KHLLAP_LOCUS10851</name>
</gene>
<comment type="caution">
    <text evidence="2">The sequence shown here is derived from an EMBL/GenBank/DDBJ whole genome shotgun (WGS) entry which is preliminary data.</text>
</comment>
<dbReference type="EMBL" id="CAUWAG010000014">
    <property type="protein sequence ID" value="CAJ2510383.1"/>
    <property type="molecule type" value="Genomic_DNA"/>
</dbReference>
<dbReference type="PANTHER" id="PTHR38792">
    <property type="entry name" value="BNR/ASP-BOX REPEAT DOMAIN PROTEIN (AFU_ORTHOLOGUE AFUA_7G06430)-RELATED"/>
    <property type="match status" value="1"/>
</dbReference>
<keyword evidence="3" id="KW-1185">Reference proteome</keyword>
<evidence type="ECO:0000313" key="3">
    <source>
        <dbReference type="Proteomes" id="UP001295740"/>
    </source>
</evidence>
<dbReference type="Proteomes" id="UP001295740">
    <property type="component" value="Unassembled WGS sequence"/>
</dbReference>
<organism evidence="2 3">
    <name type="scientific">Anthostomella pinea</name>
    <dbReference type="NCBI Taxonomy" id="933095"/>
    <lineage>
        <taxon>Eukaryota</taxon>
        <taxon>Fungi</taxon>
        <taxon>Dikarya</taxon>
        <taxon>Ascomycota</taxon>
        <taxon>Pezizomycotina</taxon>
        <taxon>Sordariomycetes</taxon>
        <taxon>Xylariomycetidae</taxon>
        <taxon>Xylariales</taxon>
        <taxon>Xylariaceae</taxon>
        <taxon>Anthostomella</taxon>
    </lineage>
</organism>
<evidence type="ECO:0000256" key="1">
    <source>
        <dbReference type="SAM" id="SignalP"/>
    </source>
</evidence>
<accession>A0AAI8YMJ9</accession>
<protein>
    <submittedName>
        <fullName evidence="2">Uu.00g050860.m01.CDS01</fullName>
    </submittedName>
</protein>
<feature type="signal peptide" evidence="1">
    <location>
        <begin position="1"/>
        <end position="19"/>
    </location>
</feature>
<reference evidence="2" key="1">
    <citation type="submission" date="2023-10" db="EMBL/GenBank/DDBJ databases">
        <authorList>
            <person name="Hackl T."/>
        </authorList>
    </citation>
    <scope>NUCLEOTIDE SEQUENCE</scope>
</reference>
<sequence length="380" mass="40572">MSLKFILLSSLSILSFVCASPVHAAGAVTSRSTIRPRQLRPYYKSAHRRSNETEAVASIGASITVDETAVDIAKAGDYPRFLRLSDGSILAATSRTENGTQMIAITKSTNNGTSFSEFGTVAKGGDDMSNAVLLQLDSGKILCAYRNHDKNAAGDYTYYRITVSSSDNGGATWDFLSQAAEQAATATKNGLWEPFMRLGAKGDVQVTYSGELAADNQETFRVTSTTDGKDWTSPTNLHLHSTSDNWRDGMQSILPFKDSNGTDALVMVLESLQTDHFLIDSVVSAGSPQVAKIGDDIAVIFGTDKDSGSHSGEWQFAAASVMIFSEGLATGKLSWSKELITIGETPSFWPGVLEMGSDSVLAACGRDGVPQGKMVYHTTG</sequence>
<dbReference type="SUPFAM" id="SSF50939">
    <property type="entry name" value="Sialidases"/>
    <property type="match status" value="1"/>
</dbReference>
<name>A0AAI8YMJ9_9PEZI</name>
<dbReference type="AlphaFoldDB" id="A0AAI8YMJ9"/>
<dbReference type="Gene3D" id="2.120.10.10">
    <property type="match status" value="1"/>
</dbReference>
<feature type="chain" id="PRO_5042583549" evidence="1">
    <location>
        <begin position="20"/>
        <end position="380"/>
    </location>
</feature>
<proteinExistence type="predicted"/>
<dbReference type="CDD" id="cd15482">
    <property type="entry name" value="Sialidase_non-viral"/>
    <property type="match status" value="1"/>
</dbReference>
<dbReference type="PANTHER" id="PTHR38792:SF3">
    <property type="entry name" value="BNR_ASP-BOX REPEAT DOMAIN PROTEIN (AFU_ORTHOLOGUE AFUA_7G06430)-RELATED"/>
    <property type="match status" value="1"/>
</dbReference>
<evidence type="ECO:0000313" key="2">
    <source>
        <dbReference type="EMBL" id="CAJ2510383.1"/>
    </source>
</evidence>
<dbReference type="InterPro" id="IPR036278">
    <property type="entry name" value="Sialidase_sf"/>
</dbReference>
<keyword evidence="1" id="KW-0732">Signal</keyword>